<evidence type="ECO:0000256" key="1">
    <source>
        <dbReference type="SAM" id="MobiDB-lite"/>
    </source>
</evidence>
<reference evidence="3 4" key="1">
    <citation type="submission" date="2019-02" db="EMBL/GenBank/DDBJ databases">
        <title>Genome sequencing of the rare red list fungi Antrodiella citrinella (Flaviporus citrinellus).</title>
        <authorList>
            <person name="Buettner E."/>
            <person name="Kellner H."/>
        </authorList>
    </citation>
    <scope>NUCLEOTIDE SEQUENCE [LARGE SCALE GENOMIC DNA]</scope>
    <source>
        <strain evidence="3 4">DSM 108506</strain>
    </source>
</reference>
<feature type="compositionally biased region" description="Basic residues" evidence="1">
    <location>
        <begin position="146"/>
        <end position="168"/>
    </location>
</feature>
<gene>
    <name evidence="3" type="ORF">EUX98_g2312</name>
</gene>
<dbReference type="AlphaFoldDB" id="A0A4S4MZB3"/>
<feature type="chain" id="PRO_5021034980" evidence="2">
    <location>
        <begin position="21"/>
        <end position="214"/>
    </location>
</feature>
<feature type="region of interest" description="Disordered" evidence="1">
    <location>
        <begin position="138"/>
        <end position="214"/>
    </location>
</feature>
<accession>A0A4S4MZB3</accession>
<feature type="signal peptide" evidence="2">
    <location>
        <begin position="1"/>
        <end position="20"/>
    </location>
</feature>
<feature type="compositionally biased region" description="Basic residues" evidence="1">
    <location>
        <begin position="188"/>
        <end position="207"/>
    </location>
</feature>
<dbReference type="EMBL" id="SGPM01000035">
    <property type="protein sequence ID" value="THH31874.1"/>
    <property type="molecule type" value="Genomic_DNA"/>
</dbReference>
<proteinExistence type="predicted"/>
<comment type="caution">
    <text evidence="3">The sequence shown here is derived from an EMBL/GenBank/DDBJ whole genome shotgun (WGS) entry which is preliminary data.</text>
</comment>
<dbReference type="OrthoDB" id="2804138at2759"/>
<keyword evidence="2" id="KW-0732">Signal</keyword>
<keyword evidence="4" id="KW-1185">Reference proteome</keyword>
<evidence type="ECO:0000313" key="4">
    <source>
        <dbReference type="Proteomes" id="UP000308730"/>
    </source>
</evidence>
<evidence type="ECO:0000256" key="2">
    <source>
        <dbReference type="SAM" id="SignalP"/>
    </source>
</evidence>
<name>A0A4S4MZB3_9APHY</name>
<organism evidence="3 4">
    <name type="scientific">Antrodiella citrinella</name>
    <dbReference type="NCBI Taxonomy" id="2447956"/>
    <lineage>
        <taxon>Eukaryota</taxon>
        <taxon>Fungi</taxon>
        <taxon>Dikarya</taxon>
        <taxon>Basidiomycota</taxon>
        <taxon>Agaricomycotina</taxon>
        <taxon>Agaricomycetes</taxon>
        <taxon>Polyporales</taxon>
        <taxon>Steccherinaceae</taxon>
        <taxon>Antrodiella</taxon>
    </lineage>
</organism>
<evidence type="ECO:0000313" key="3">
    <source>
        <dbReference type="EMBL" id="THH31874.1"/>
    </source>
</evidence>
<dbReference type="Proteomes" id="UP000308730">
    <property type="component" value="Unassembled WGS sequence"/>
</dbReference>
<feature type="compositionally biased region" description="Low complexity" evidence="1">
    <location>
        <begin position="170"/>
        <end position="184"/>
    </location>
</feature>
<sequence length="214" mass="23344">MHHSAVIALAFSATVAPALALPILSLKGLGLDQNVNINNPFQVEIQDSFGSNPLTTRDLKELSTYHQGILRPTSLLQLPTNIVEREEASGAFNLGSFLSSIFRREDLEMMARDDASGAFNLGSFLSSIFRREDELLARTDAASPGRPHRAGRPHKSHHRVHGAHRHLRPAASSAAKPSAATVASHVARGPRKFKPHHHAHSHVAHKGRSLEELD</sequence>
<protein>
    <submittedName>
        <fullName evidence="3">Uncharacterized protein</fullName>
    </submittedName>
</protein>